<evidence type="ECO:0000313" key="2">
    <source>
        <dbReference type="Proteomes" id="UP000239204"/>
    </source>
</evidence>
<dbReference type="EMBL" id="MIGY01000001">
    <property type="protein sequence ID" value="PPU09678.1"/>
    <property type="molecule type" value="Genomic_DNA"/>
</dbReference>
<protein>
    <recommendedName>
        <fullName evidence="3">Bacterial Pleckstrin homology domain-containing protein</fullName>
    </recommendedName>
</protein>
<evidence type="ECO:0008006" key="3">
    <source>
        <dbReference type="Google" id="ProtNLM"/>
    </source>
</evidence>
<dbReference type="Proteomes" id="UP000239204">
    <property type="component" value="Unassembled WGS sequence"/>
</dbReference>
<gene>
    <name evidence="1" type="ORF">XarjCFBP7645_05215</name>
</gene>
<proteinExistence type="predicted"/>
<evidence type="ECO:0000313" key="1">
    <source>
        <dbReference type="EMBL" id="PPU09678.1"/>
    </source>
</evidence>
<accession>A0A2S7AIH8</accession>
<organism evidence="1 2">
    <name type="scientific">Xanthomonas arboricola</name>
    <dbReference type="NCBI Taxonomy" id="56448"/>
    <lineage>
        <taxon>Bacteria</taxon>
        <taxon>Pseudomonadati</taxon>
        <taxon>Pseudomonadota</taxon>
        <taxon>Gammaproteobacteria</taxon>
        <taxon>Lysobacterales</taxon>
        <taxon>Lysobacteraceae</taxon>
        <taxon>Xanthomonas</taxon>
    </lineage>
</organism>
<sequence length="172" mass="18427">MNCDIPLHLADGKTYLAIFGPFVLVMGLVAYMLYAGKAPTPSKKAALAAVLLVNIGAASFFIWQARSAQVTVGDDSLTLRVGTERVIVPLSALRLDEALDATSIRFPLRKFGTSLPGMHTGWFRKEGGGDAFLLRSSEPSTLVPTSSQFDVVIPTVAYEQVRQCASAPRAAQ</sequence>
<dbReference type="RefSeq" id="WP_104536449.1">
    <property type="nucleotide sequence ID" value="NZ_MIGJ01000002.1"/>
</dbReference>
<reference evidence="1 2" key="1">
    <citation type="submission" date="2016-08" db="EMBL/GenBank/DDBJ databases">
        <title>Evolution of the type three secretion system and type three effector repertoires in Xanthomonas.</title>
        <authorList>
            <person name="Merda D."/>
            <person name="Briand M."/>
            <person name="Bosis E."/>
            <person name="Rousseau C."/>
            <person name="Portier P."/>
            <person name="Jacques M.-A."/>
            <person name="Fischer-Le Saux M."/>
        </authorList>
    </citation>
    <scope>NUCLEOTIDE SEQUENCE [LARGE SCALE GENOMIC DNA]</scope>
    <source>
        <strain evidence="1 2">CFBP 7645</strain>
    </source>
</reference>
<comment type="caution">
    <text evidence="1">The sequence shown here is derived from an EMBL/GenBank/DDBJ whole genome shotgun (WGS) entry which is preliminary data.</text>
</comment>
<name>A0A2S7AIH8_9XANT</name>
<dbReference type="AlphaFoldDB" id="A0A2S7AIH8"/>